<evidence type="ECO:0000256" key="1">
    <source>
        <dbReference type="SAM" id="MobiDB-lite"/>
    </source>
</evidence>
<dbReference type="eggNOG" id="KOG1840">
    <property type="taxonomic scope" value="Eukaryota"/>
</dbReference>
<dbReference type="Proteomes" id="UP000027238">
    <property type="component" value="Unassembled WGS sequence"/>
</dbReference>
<feature type="region of interest" description="Disordered" evidence="1">
    <location>
        <begin position="236"/>
        <end position="259"/>
    </location>
</feature>
<dbReference type="OMA" id="WNITIQH"/>
<name>A0A066XU65_COLSU</name>
<evidence type="ECO:0000313" key="3">
    <source>
        <dbReference type="Proteomes" id="UP000027238"/>
    </source>
</evidence>
<keyword evidence="3" id="KW-1185">Reference proteome</keyword>
<dbReference type="HOGENOM" id="CLU_051360_0_0_1"/>
<dbReference type="PANTHER" id="PTHR35205:SF1">
    <property type="entry name" value="ZU5 DOMAIN-CONTAINING PROTEIN"/>
    <property type="match status" value="1"/>
</dbReference>
<evidence type="ECO:0000313" key="2">
    <source>
        <dbReference type="EMBL" id="KDN69301.1"/>
    </source>
</evidence>
<accession>A0A066XU65</accession>
<gene>
    <name evidence="2" type="ORF">CSUB01_10247</name>
</gene>
<protein>
    <submittedName>
        <fullName evidence="2">Putative TPR domain-containing protein</fullName>
    </submittedName>
</protein>
<dbReference type="EMBL" id="JMSE01000530">
    <property type="protein sequence ID" value="KDN69301.1"/>
    <property type="molecule type" value="Genomic_DNA"/>
</dbReference>
<dbReference type="AlphaFoldDB" id="A0A066XU65"/>
<organism evidence="2 3">
    <name type="scientific">Colletotrichum sublineola</name>
    <name type="common">Sorghum anthracnose fungus</name>
    <dbReference type="NCBI Taxonomy" id="1173701"/>
    <lineage>
        <taxon>Eukaryota</taxon>
        <taxon>Fungi</taxon>
        <taxon>Dikarya</taxon>
        <taxon>Ascomycota</taxon>
        <taxon>Pezizomycotina</taxon>
        <taxon>Sordariomycetes</taxon>
        <taxon>Hypocreomycetidae</taxon>
        <taxon>Glomerellales</taxon>
        <taxon>Glomerellaceae</taxon>
        <taxon>Colletotrichum</taxon>
        <taxon>Colletotrichum graminicola species complex</taxon>
    </lineage>
</organism>
<dbReference type="STRING" id="1173701.A0A066XU65"/>
<proteinExistence type="predicted"/>
<sequence length="436" mass="49378">MDGEELLKAVCHFIESQPRWLLVLDNADDLRLFGVSVAHENAASNSTIQSAPKSLYSYIPKGPFGSTLWTSRDQRIAGSLVGSLRAVQVTSMLPEEAQLLLTTVRGSALRDEEIDDAVALLSELHHIPLPVSQAAAYIRRTATSVNKYLSRLKDGKKRWALLKRTNFDRHRREGISNSILETWNITIQHPREEDETAVKILYILAYMDNQNISDEIIKAAAEAAASLPLVPGTAPVNSRMQSFQNDDTADDKNDNTDDNGNVTEEAVTRLREFSFLHMTVSPDGEPIYDMHQLVQEATLYNHSVWDAGYSMRYPEAAIRILAQLFPNSERENWAGRQRYMFHIIRAREWAEVVNAELVAPDFFVKVSAHIDDTSRRMQETEAYVLRMGEQIDAAHSLSNLAETYIAQGRHDDAKKIVVELLEKLREQRNSLKKCWS</sequence>
<dbReference type="OrthoDB" id="4851360at2759"/>
<reference evidence="3" key="1">
    <citation type="journal article" date="2014" name="Genome Announc.">
        <title>Draft genome sequence of Colletotrichum sublineola, a destructive pathogen of cultivated sorghum.</title>
        <authorList>
            <person name="Baroncelli R."/>
            <person name="Sanz-Martin J.M."/>
            <person name="Rech G.E."/>
            <person name="Sukno S.A."/>
            <person name="Thon M.R."/>
        </authorList>
    </citation>
    <scope>NUCLEOTIDE SEQUENCE [LARGE SCALE GENOMIC DNA]</scope>
    <source>
        <strain evidence="3">TX430BB</strain>
    </source>
</reference>
<dbReference type="PANTHER" id="PTHR35205">
    <property type="entry name" value="NB-ARC AND TPR DOMAIN PROTEIN"/>
    <property type="match status" value="1"/>
</dbReference>
<comment type="caution">
    <text evidence="2">The sequence shown here is derived from an EMBL/GenBank/DDBJ whole genome shotgun (WGS) entry which is preliminary data.</text>
</comment>